<dbReference type="PROSITE" id="PS51257">
    <property type="entry name" value="PROKAR_LIPOPROTEIN"/>
    <property type="match status" value="1"/>
</dbReference>
<dbReference type="PANTHER" id="PTHR21261:SF14">
    <property type="entry name" value="BEATEN PATH IV, ISOFORM B"/>
    <property type="match status" value="1"/>
</dbReference>
<dbReference type="Gene3D" id="2.60.40.10">
    <property type="entry name" value="Immunoglobulins"/>
    <property type="match status" value="2"/>
</dbReference>
<dbReference type="Pfam" id="PF07686">
    <property type="entry name" value="V-set"/>
    <property type="match status" value="1"/>
</dbReference>
<dbReference type="AlphaFoldDB" id="A0A224XUS3"/>
<dbReference type="InterPro" id="IPR013106">
    <property type="entry name" value="Ig_V-set"/>
</dbReference>
<feature type="domain" description="Ig-like" evidence="1">
    <location>
        <begin position="43"/>
        <end position="127"/>
    </location>
</feature>
<evidence type="ECO:0000259" key="1">
    <source>
        <dbReference type="PROSITE" id="PS50835"/>
    </source>
</evidence>
<accession>A0A224XUS3</accession>
<dbReference type="SUPFAM" id="SSF48726">
    <property type="entry name" value="Immunoglobulin"/>
    <property type="match status" value="1"/>
</dbReference>
<protein>
    <submittedName>
        <fullName evidence="2">Putative conserved secreted protein</fullName>
    </submittedName>
</protein>
<dbReference type="InterPro" id="IPR036179">
    <property type="entry name" value="Ig-like_dom_sf"/>
</dbReference>
<name>A0A224XUS3_9HEMI</name>
<proteinExistence type="predicted"/>
<dbReference type="PROSITE" id="PS50835">
    <property type="entry name" value="IG_LIKE"/>
    <property type="match status" value="1"/>
</dbReference>
<dbReference type="InterPro" id="IPR013783">
    <property type="entry name" value="Ig-like_fold"/>
</dbReference>
<organism evidence="2">
    <name type="scientific">Panstrongylus lignarius</name>
    <dbReference type="NCBI Taxonomy" id="156445"/>
    <lineage>
        <taxon>Eukaryota</taxon>
        <taxon>Metazoa</taxon>
        <taxon>Ecdysozoa</taxon>
        <taxon>Arthropoda</taxon>
        <taxon>Hexapoda</taxon>
        <taxon>Insecta</taxon>
        <taxon>Pterygota</taxon>
        <taxon>Neoptera</taxon>
        <taxon>Paraneoptera</taxon>
        <taxon>Hemiptera</taxon>
        <taxon>Heteroptera</taxon>
        <taxon>Panheteroptera</taxon>
        <taxon>Cimicomorpha</taxon>
        <taxon>Reduviidae</taxon>
        <taxon>Triatominae</taxon>
        <taxon>Panstrongylus</taxon>
    </lineage>
</organism>
<dbReference type="InterPro" id="IPR007110">
    <property type="entry name" value="Ig-like_dom"/>
</dbReference>
<dbReference type="EMBL" id="GFTR01004573">
    <property type="protein sequence ID" value="JAW11853.1"/>
    <property type="molecule type" value="Transcribed_RNA"/>
</dbReference>
<dbReference type="PANTHER" id="PTHR21261">
    <property type="entry name" value="BEAT PROTEIN"/>
    <property type="match status" value="1"/>
</dbReference>
<evidence type="ECO:0000313" key="2">
    <source>
        <dbReference type="EMBL" id="JAW11853.1"/>
    </source>
</evidence>
<dbReference type="FunFam" id="2.60.40.10:FF:000437">
    <property type="entry name" value="Beat-IIIc, isoform A"/>
    <property type="match status" value="1"/>
</dbReference>
<sequence>MIRIMQNAMGYTLLLKCVLFILFTGCSCIKLARLVVPQYKMRGEMAILECHYELEGDNLYAVKWYKENEEFYRFVPKSNPTQASYKVEGIKVDHQLSDSRQVALRSVNLKSSGLYRCEVSAEAPSFSSAHKESKMEVIFLPNNGPVITGEKKQYYIGDEINLNCTSSKSYPASVLHWNINEQKVTDHEALIKYPVISHPHGLKTSMLGLRITALPEHFSQGIMRAKCVASLSPVLWQGDQESVVESMAPLLSNREALLLVRGDGTFHKPCCWLPIAVTTIILLVST</sequence>
<reference evidence="2" key="1">
    <citation type="journal article" date="2018" name="PLoS Negl. Trop. Dis.">
        <title>An insight into the salivary gland and fat body transcriptome of Panstrongylus lignarius (Hemiptera: Heteroptera), the main vector of Chagas disease in Peru.</title>
        <authorList>
            <person name="Nevoa J.C."/>
            <person name="Mendes M.T."/>
            <person name="da Silva M.V."/>
            <person name="Soares S.C."/>
            <person name="Oliveira C.J.F."/>
            <person name="Ribeiro J.M.C."/>
        </authorList>
    </citation>
    <scope>NUCLEOTIDE SEQUENCE</scope>
</reference>